<dbReference type="Proteomes" id="UP001589683">
    <property type="component" value="Unassembled WGS sequence"/>
</dbReference>
<feature type="transmembrane region" description="Helical" evidence="1">
    <location>
        <begin position="43"/>
        <end position="63"/>
    </location>
</feature>
<accession>A0ABV5JIM5</accession>
<dbReference type="EMBL" id="JBHMEA010000039">
    <property type="protein sequence ID" value="MFB9232548.1"/>
    <property type="molecule type" value="Genomic_DNA"/>
</dbReference>
<proteinExistence type="predicted"/>
<dbReference type="InterPro" id="IPR036259">
    <property type="entry name" value="MFS_trans_sf"/>
</dbReference>
<organism evidence="2 3">
    <name type="scientific">Pseudohalocynthiibacter aestuariivivens</name>
    <dbReference type="NCBI Taxonomy" id="1591409"/>
    <lineage>
        <taxon>Bacteria</taxon>
        <taxon>Pseudomonadati</taxon>
        <taxon>Pseudomonadota</taxon>
        <taxon>Alphaproteobacteria</taxon>
        <taxon>Rhodobacterales</taxon>
        <taxon>Paracoccaceae</taxon>
        <taxon>Pseudohalocynthiibacter</taxon>
    </lineage>
</organism>
<evidence type="ECO:0000313" key="2">
    <source>
        <dbReference type="EMBL" id="MFB9232548.1"/>
    </source>
</evidence>
<evidence type="ECO:0008006" key="4">
    <source>
        <dbReference type="Google" id="ProtNLM"/>
    </source>
</evidence>
<dbReference type="RefSeq" id="WP_213887823.1">
    <property type="nucleotide sequence ID" value="NZ_JAGFNU010000002.1"/>
</dbReference>
<feature type="transmembrane region" description="Helical" evidence="1">
    <location>
        <begin position="118"/>
        <end position="138"/>
    </location>
</feature>
<keyword evidence="1" id="KW-1133">Transmembrane helix</keyword>
<keyword evidence="3" id="KW-1185">Reference proteome</keyword>
<keyword evidence="1" id="KW-0812">Transmembrane</keyword>
<protein>
    <recommendedName>
        <fullName evidence="4">MFS transporter</fullName>
    </recommendedName>
</protein>
<comment type="caution">
    <text evidence="2">The sequence shown here is derived from an EMBL/GenBank/DDBJ whole genome shotgun (WGS) entry which is preliminary data.</text>
</comment>
<dbReference type="SUPFAM" id="SSF103473">
    <property type="entry name" value="MFS general substrate transporter"/>
    <property type="match status" value="1"/>
</dbReference>
<sequence>MSESFQDRLRRIEHKNNVGSPVSEPVLVAQNIEENPAFSLMNIGWAFLGALWGFIAISCVNFANANYDLIMAEWEQSPEMINVLAGTAGFGLLSVVVALVLGILALTLMTGRTGLRRMMLGFLFGTAVAAVSGLMPTVL</sequence>
<reference evidence="2 3" key="1">
    <citation type="submission" date="2024-09" db="EMBL/GenBank/DDBJ databases">
        <authorList>
            <person name="Sun Q."/>
            <person name="Mori K."/>
        </authorList>
    </citation>
    <scope>NUCLEOTIDE SEQUENCE [LARGE SCALE GENOMIC DNA]</scope>
    <source>
        <strain evidence="2 3">CECT 8726</strain>
    </source>
</reference>
<evidence type="ECO:0000256" key="1">
    <source>
        <dbReference type="SAM" id="Phobius"/>
    </source>
</evidence>
<gene>
    <name evidence="2" type="ORF">ACFFUT_12205</name>
</gene>
<evidence type="ECO:0000313" key="3">
    <source>
        <dbReference type="Proteomes" id="UP001589683"/>
    </source>
</evidence>
<feature type="transmembrane region" description="Helical" evidence="1">
    <location>
        <begin position="83"/>
        <end position="106"/>
    </location>
</feature>
<name>A0ABV5JIM5_9RHOB</name>
<keyword evidence="1" id="KW-0472">Membrane</keyword>